<evidence type="ECO:0000313" key="13">
    <source>
        <dbReference type="Proteomes" id="UP000694417"/>
    </source>
</evidence>
<sequence>MAEAGAGEPAPGLEAEQATEYDTLPSDTVSLSDSDSDLSLPGAAEVEALSPEDSSPEEPPWSPAGLPGAAAQPFLLRGVSSTFSQRSHSIFDCLEGAARRVPTSAAHTSRSDNGGPQRPPMPSSHPPAADPDPPRVPPLPDYVAHPERWTKYSLEDVAEASEQSNQAAARAFLGSRSRAAPADYTPSFNQRPSSGGEGRVVFTKPVRVGEARAERKRALKKGGVPGVGGEGPVELAHLVGLGSPEAEECGSALGLQDLGTPSGAVHPGSSPGPPGVEMVGFHGSKKRSREHLRNRGSSPESSGAGMGGGHSD</sequence>
<organism evidence="12 13">
    <name type="scientific">Urocitellus parryii</name>
    <name type="common">Arctic ground squirrel</name>
    <name type="synonym">Spermophilus parryii</name>
    <dbReference type="NCBI Taxonomy" id="9999"/>
    <lineage>
        <taxon>Eukaryota</taxon>
        <taxon>Metazoa</taxon>
        <taxon>Chordata</taxon>
        <taxon>Craniata</taxon>
        <taxon>Vertebrata</taxon>
        <taxon>Euteleostomi</taxon>
        <taxon>Mammalia</taxon>
        <taxon>Eutheria</taxon>
        <taxon>Euarchontoglires</taxon>
        <taxon>Glires</taxon>
        <taxon>Rodentia</taxon>
        <taxon>Sciuromorpha</taxon>
        <taxon>Sciuridae</taxon>
        <taxon>Xerinae</taxon>
        <taxon>Marmotini</taxon>
        <taxon>Urocitellus</taxon>
    </lineage>
</organism>
<feature type="region of interest" description="Disordered" evidence="11">
    <location>
        <begin position="99"/>
        <end position="200"/>
    </location>
</feature>
<evidence type="ECO:0000256" key="10">
    <source>
        <dbReference type="ARBA" id="ARBA00045970"/>
    </source>
</evidence>
<protein>
    <recommendedName>
        <fullName evidence="9">U5 small nuclear ribonucleoprotein TSSC4</fullName>
    </recommendedName>
</protein>
<evidence type="ECO:0000256" key="6">
    <source>
        <dbReference type="ARBA" id="ARBA00022728"/>
    </source>
</evidence>
<dbReference type="PANTHER" id="PTHR13445">
    <property type="entry name" value="TUMOR SUPPRESSING SUBTRANSFERABLE CANDIDATE 4 TSSC4"/>
    <property type="match status" value="1"/>
</dbReference>
<dbReference type="GO" id="GO:0005681">
    <property type="term" value="C:spliceosomal complex"/>
    <property type="evidence" value="ECO:0007669"/>
    <property type="project" value="UniProtKB-KW"/>
</dbReference>
<evidence type="ECO:0000256" key="11">
    <source>
        <dbReference type="SAM" id="MobiDB-lite"/>
    </source>
</evidence>
<proteinExistence type="inferred from homology"/>
<evidence type="ECO:0000256" key="8">
    <source>
        <dbReference type="ARBA" id="ARBA00023242"/>
    </source>
</evidence>
<dbReference type="GO" id="GO:0005682">
    <property type="term" value="C:U5 snRNP"/>
    <property type="evidence" value="ECO:0007669"/>
    <property type="project" value="Ensembl"/>
</dbReference>
<dbReference type="Ensembl" id="ENSUPAT00010030996.1">
    <property type="protein sequence ID" value="ENSUPAP00010027230.1"/>
    <property type="gene ID" value="ENSUPAG00010021525.1"/>
</dbReference>
<dbReference type="GO" id="GO:0005737">
    <property type="term" value="C:cytoplasm"/>
    <property type="evidence" value="ECO:0007669"/>
    <property type="project" value="UniProtKB-SubCell"/>
</dbReference>
<feature type="compositionally biased region" description="Basic residues" evidence="11">
    <location>
        <begin position="283"/>
        <end position="294"/>
    </location>
</feature>
<comment type="function">
    <text evidence="10">Protein associated with the U5 snRNP, during its maturation and its post-splicing recycling and which is required for spliceosomal tri-snRNP complex assembly in the nucleus. Has a molecular sequestering activity and transiently hinders SNRNP200 binding sites for constitutive splicing factors that intervene later during the assembly of the spliceosome and splicing. Together with its molecular sequestering activity, may also function as a molecular adapter and placeholder, coordinating the assembly of the U5 snRNP and its association with the U4/U6 di-snRNP.</text>
</comment>
<keyword evidence="4" id="KW-0963">Cytoplasm</keyword>
<feature type="compositionally biased region" description="Basic and acidic residues" evidence="11">
    <location>
        <begin position="144"/>
        <end position="154"/>
    </location>
</feature>
<dbReference type="GO" id="GO:0044877">
    <property type="term" value="F:protein-containing complex binding"/>
    <property type="evidence" value="ECO:0007669"/>
    <property type="project" value="Ensembl"/>
</dbReference>
<reference evidence="12" key="1">
    <citation type="submission" date="2025-08" db="UniProtKB">
        <authorList>
            <consortium name="Ensembl"/>
        </authorList>
    </citation>
    <scope>IDENTIFICATION</scope>
</reference>
<keyword evidence="6" id="KW-0747">Spliceosome</keyword>
<dbReference type="Proteomes" id="UP000694417">
    <property type="component" value="Unplaced"/>
</dbReference>
<dbReference type="GeneTree" id="ENSGT00390000011846"/>
<feature type="compositionally biased region" description="Polar residues" evidence="11">
    <location>
        <begin position="105"/>
        <end position="114"/>
    </location>
</feature>
<feature type="region of interest" description="Disordered" evidence="11">
    <location>
        <begin position="1"/>
        <end position="69"/>
    </location>
</feature>
<evidence type="ECO:0000256" key="4">
    <source>
        <dbReference type="ARBA" id="ARBA00022490"/>
    </source>
</evidence>
<name>A0A8D2ILG7_UROPR</name>
<dbReference type="PANTHER" id="PTHR13445:SF3">
    <property type="entry name" value="U5 SMALL NUCLEAR RIBONUCLEOPROTEIN TSSC4"/>
    <property type="match status" value="1"/>
</dbReference>
<evidence type="ECO:0000313" key="12">
    <source>
        <dbReference type="Ensembl" id="ENSUPAP00010027230.1"/>
    </source>
</evidence>
<accession>A0A8D2ILG7</accession>
<dbReference type="GO" id="GO:0000244">
    <property type="term" value="P:spliceosomal tri-snRNP complex assembly"/>
    <property type="evidence" value="ECO:0007669"/>
    <property type="project" value="Ensembl"/>
</dbReference>
<feature type="compositionally biased region" description="Low complexity" evidence="11">
    <location>
        <begin position="160"/>
        <end position="171"/>
    </location>
</feature>
<dbReference type="RefSeq" id="XP_026267078.1">
    <property type="nucleotide sequence ID" value="XM_026411293.1"/>
</dbReference>
<evidence type="ECO:0000256" key="2">
    <source>
        <dbReference type="ARBA" id="ARBA00004496"/>
    </source>
</evidence>
<feature type="compositionally biased region" description="Low complexity" evidence="11">
    <location>
        <begin position="261"/>
        <end position="280"/>
    </location>
</feature>
<feature type="region of interest" description="Disordered" evidence="11">
    <location>
        <begin position="246"/>
        <end position="312"/>
    </location>
</feature>
<gene>
    <name evidence="12" type="primary">TSSC4</name>
</gene>
<evidence type="ECO:0000256" key="3">
    <source>
        <dbReference type="ARBA" id="ARBA00010362"/>
    </source>
</evidence>
<keyword evidence="13" id="KW-1185">Reference proteome</keyword>
<dbReference type="AlphaFoldDB" id="A0A8D2ILG7"/>
<keyword evidence="7" id="KW-0508">mRNA splicing</keyword>
<feature type="compositionally biased region" description="Low complexity" evidence="11">
    <location>
        <begin position="1"/>
        <end position="41"/>
    </location>
</feature>
<evidence type="ECO:0000256" key="5">
    <source>
        <dbReference type="ARBA" id="ARBA00022664"/>
    </source>
</evidence>
<keyword evidence="5" id="KW-0507">mRNA processing</keyword>
<comment type="similarity">
    <text evidence="3">Belongs to the TSSC4 family.</text>
</comment>
<keyword evidence="8" id="KW-0539">Nucleus</keyword>
<evidence type="ECO:0000256" key="9">
    <source>
        <dbReference type="ARBA" id="ARBA00035304"/>
    </source>
</evidence>
<dbReference type="GeneID" id="113198540"/>
<feature type="compositionally biased region" description="Pro residues" evidence="11">
    <location>
        <begin position="117"/>
        <end position="140"/>
    </location>
</feature>
<reference evidence="12" key="2">
    <citation type="submission" date="2025-09" db="UniProtKB">
        <authorList>
            <consortium name="Ensembl"/>
        </authorList>
    </citation>
    <scope>IDENTIFICATION</scope>
</reference>
<evidence type="ECO:0000256" key="7">
    <source>
        <dbReference type="ARBA" id="ARBA00023187"/>
    </source>
</evidence>
<comment type="subcellular location">
    <subcellularLocation>
        <location evidence="2">Cytoplasm</location>
    </subcellularLocation>
    <subcellularLocation>
        <location evidence="1">Nucleus</location>
    </subcellularLocation>
</comment>
<dbReference type="InterPro" id="IPR029338">
    <property type="entry name" value="TSSC4"/>
</dbReference>
<dbReference type="Pfam" id="PF15264">
    <property type="entry name" value="TSSC4"/>
    <property type="match status" value="1"/>
</dbReference>
<feature type="region of interest" description="Disordered" evidence="11">
    <location>
        <begin position="212"/>
        <end position="231"/>
    </location>
</feature>
<dbReference type="GO" id="GO:0140313">
    <property type="term" value="F:molecular sequestering activity"/>
    <property type="evidence" value="ECO:0007669"/>
    <property type="project" value="Ensembl"/>
</dbReference>
<evidence type="ECO:0000256" key="1">
    <source>
        <dbReference type="ARBA" id="ARBA00004123"/>
    </source>
</evidence>